<gene>
    <name evidence="2" type="ORF">CBER1_09079</name>
</gene>
<dbReference type="GO" id="GO:0005680">
    <property type="term" value="C:anaphase-promoting complex"/>
    <property type="evidence" value="ECO:0007669"/>
    <property type="project" value="InterPro"/>
</dbReference>
<dbReference type="InterPro" id="IPR008402">
    <property type="entry name" value="APC_su15/mnd2"/>
</dbReference>
<keyword evidence="3" id="KW-1185">Reference proteome</keyword>
<feature type="region of interest" description="Disordered" evidence="1">
    <location>
        <begin position="311"/>
        <end position="330"/>
    </location>
</feature>
<name>A0A2S6C8Y1_9PEZI</name>
<dbReference type="Proteomes" id="UP000237631">
    <property type="component" value="Unassembled WGS sequence"/>
</dbReference>
<dbReference type="OrthoDB" id="5320532at2759"/>
<feature type="compositionally biased region" description="Low complexity" evidence="1">
    <location>
        <begin position="253"/>
        <end position="263"/>
    </location>
</feature>
<feature type="region of interest" description="Disordered" evidence="1">
    <location>
        <begin position="116"/>
        <end position="272"/>
    </location>
</feature>
<proteinExistence type="predicted"/>
<dbReference type="STRING" id="357750.A0A2S6C8Y1"/>
<feature type="compositionally biased region" description="Acidic residues" evidence="1">
    <location>
        <begin position="139"/>
        <end position="159"/>
    </location>
</feature>
<sequence>MLSLPLIPPQEDHSSFLRATYRPRAESPPPQAGHNPQQTHRERQRRDEERKLHHARSPLALLAADEKAIETRKHAVRMFGSQWIRPPGVAKTLQAMNEELAERLEQDELERQERGMMDMQTQQQQAELEAEAREHEAAEEAGEVEEERDLDDDIPEADAEASTADVTFNEDSMMEGSQVAQNEYDEQQYTNLEEAELTGAAQDEEDLGMEMERDLDDSVPEAGSYQHTDTELEESDSDSELRSSFVGRPPPSSARTSRTPATADRSIVEPPMLGLQERMRAQVSAADSLPRSPGSLNLSSSVLDSSIMAGSSPVVQRGNNGGRPRAARGRRGRKYFEALETHDRPKFFEALHKKQTQATNLNMANSNYRTTHQATQAPQVAPAHRITEQRPYQAPDFDYAHWKELREQFGASHLIPQHARVVSKVPSMEMPEVKRLRPHRVEVEVEVPTSPVWVEDAQWDDVPTSPLLWIEDTTTQWDEATQWYVGGSASPVGAEASKVEMGKGSVVEMGMEAEGGEDFRLPSPARAARKRKRERSGGVQWVEDTYWDAPTFKRSFTTKQTIDLTVEEEMEVEIIDLTGED</sequence>
<protein>
    <submittedName>
        <fullName evidence="2">Uncharacterized protein</fullName>
    </submittedName>
</protein>
<dbReference type="AlphaFoldDB" id="A0A2S6C8Y1"/>
<dbReference type="EMBL" id="PNEN01000524">
    <property type="protein sequence ID" value="PPJ56182.1"/>
    <property type="molecule type" value="Genomic_DNA"/>
</dbReference>
<comment type="caution">
    <text evidence="2">The sequence shown here is derived from an EMBL/GenBank/DDBJ whole genome shotgun (WGS) entry which is preliminary data.</text>
</comment>
<organism evidence="2 3">
    <name type="scientific">Cercospora berteroae</name>
    <dbReference type="NCBI Taxonomy" id="357750"/>
    <lineage>
        <taxon>Eukaryota</taxon>
        <taxon>Fungi</taxon>
        <taxon>Dikarya</taxon>
        <taxon>Ascomycota</taxon>
        <taxon>Pezizomycotina</taxon>
        <taxon>Dothideomycetes</taxon>
        <taxon>Dothideomycetidae</taxon>
        <taxon>Mycosphaerellales</taxon>
        <taxon>Mycosphaerellaceae</taxon>
        <taxon>Cercospora</taxon>
    </lineage>
</organism>
<reference evidence="3" key="1">
    <citation type="journal article" date="2017" name="bioRxiv">
        <title>Conservation of a gene cluster reveals novel cercosporin biosynthetic mechanisms and extends production to the genus Colletotrichum.</title>
        <authorList>
            <person name="de Jonge R."/>
            <person name="Ebert M.K."/>
            <person name="Huitt-Roehl C.R."/>
            <person name="Pal P."/>
            <person name="Suttle J.C."/>
            <person name="Spanner R.E."/>
            <person name="Neubauer J.D."/>
            <person name="Jurick W.M.II."/>
            <person name="Stott K.A."/>
            <person name="Secor G.A."/>
            <person name="Thomma B.P.H.J."/>
            <person name="Van de Peer Y."/>
            <person name="Townsend C.A."/>
            <person name="Bolton M.D."/>
        </authorList>
    </citation>
    <scope>NUCLEOTIDE SEQUENCE [LARGE SCALE GENOMIC DNA]</scope>
    <source>
        <strain evidence="3">CBS538.71</strain>
    </source>
</reference>
<evidence type="ECO:0000313" key="3">
    <source>
        <dbReference type="Proteomes" id="UP000237631"/>
    </source>
</evidence>
<dbReference type="GO" id="GO:0031145">
    <property type="term" value="P:anaphase-promoting complex-dependent catabolic process"/>
    <property type="evidence" value="ECO:0007669"/>
    <property type="project" value="InterPro"/>
</dbReference>
<dbReference type="Pfam" id="PF05841">
    <property type="entry name" value="Apc15p"/>
    <property type="match status" value="1"/>
</dbReference>
<accession>A0A2S6C8Y1</accession>
<evidence type="ECO:0000313" key="2">
    <source>
        <dbReference type="EMBL" id="PPJ56182.1"/>
    </source>
</evidence>
<evidence type="ECO:0000256" key="1">
    <source>
        <dbReference type="SAM" id="MobiDB-lite"/>
    </source>
</evidence>
<feature type="region of interest" description="Disordered" evidence="1">
    <location>
        <begin position="1"/>
        <end position="64"/>
    </location>
</feature>
<feature type="compositionally biased region" description="Acidic residues" evidence="1">
    <location>
        <begin position="202"/>
        <end position="219"/>
    </location>
</feature>
<feature type="compositionally biased region" description="Basic and acidic residues" evidence="1">
    <location>
        <begin position="39"/>
        <end position="51"/>
    </location>
</feature>